<evidence type="ECO:0000259" key="7">
    <source>
        <dbReference type="Pfam" id="PF14432"/>
    </source>
</evidence>
<dbReference type="Pfam" id="PF20430">
    <property type="entry name" value="Eplus_motif"/>
    <property type="match status" value="1"/>
</dbReference>
<dbReference type="Pfam" id="PF01776">
    <property type="entry name" value="Ribosomal_L22e"/>
    <property type="match status" value="1"/>
</dbReference>
<dbReference type="Pfam" id="PF14432">
    <property type="entry name" value="DYW_deaminase"/>
    <property type="match status" value="1"/>
</dbReference>
<dbReference type="InterPro" id="IPR011990">
    <property type="entry name" value="TPR-like_helical_dom_sf"/>
</dbReference>
<keyword evidence="3" id="KW-0677">Repeat</keyword>
<dbReference type="InterPro" id="IPR002885">
    <property type="entry name" value="PPR_rpt"/>
</dbReference>
<sequence length="690" mass="77306">MSRGAGAGGAKGKKKGATFVIDCAKPVEDKIMDIASLEKFLQERIKVGGKAGALGDSVTVTRDKSKITVTSDSNFSKRYLKYLTKKYLKKHNVRDWLRVISSNKDRNVDFRSSVSNSTTPMRGSIAKKATILISWTHPTLNLRHPTLDSFIWNNLIRSTTLPQPISVYLRMRRHAVIPDFHTFPFLLPSLTCLPLAESLHANTFLFGLHAHPFTQTSLIAMYSSCGCPNSARQVFDEIKLPDIPSYTAVIHAYCKSGMLDIARGMFDQMTDKNVLSYSCMINGYVKCGEHAAALGLFRELLALEGNGAGGEIKPNEYTFSSVLSACAKLGALQHGKWVHAYIDRCGMRIDAVLGTALIDMYGKCGDVERARCVFDEIRCDEKDVMAWSAMICALALHGLAEECLEMFGRMMDAGVSPNAVTFVGVLCACVHGGLVREGDEFFKRMVNEYCIRPLIQHYGCMVDLYARAGRIKDAWNVVKSMPMEPDVMIWGALLSGARMHGDFETCEVSIKKLLELDPSNSGAYVLLSNVYAKLGRWREVRHLRELMEARGIKKVPGCSLVEINGVLHEFFVGDDSHPETQDIYRMLDEIMKRLKRQGYVGDTSEVLLDLDEEGKESALSLHSEKLAIAYCFLKTKRGTTIRIVKNLRICKDCHVAIKMMSREFNREIIVRDCNRFHHFKNGACSCKDYW</sequence>
<accession>A0ABU6RBM4</accession>
<dbReference type="InterPro" id="IPR046960">
    <property type="entry name" value="PPR_At4g14850-like_plant"/>
</dbReference>
<feature type="repeat" description="PPR" evidence="6">
    <location>
        <begin position="383"/>
        <end position="417"/>
    </location>
</feature>
<feature type="repeat" description="PPR" evidence="6">
    <location>
        <begin position="520"/>
        <end position="554"/>
    </location>
</feature>
<evidence type="ECO:0000313" key="8">
    <source>
        <dbReference type="EMBL" id="MED6121393.1"/>
    </source>
</evidence>
<evidence type="ECO:0000256" key="4">
    <source>
        <dbReference type="ARBA" id="ARBA00022980"/>
    </source>
</evidence>
<organism evidence="8 9">
    <name type="scientific">Stylosanthes scabra</name>
    <dbReference type="NCBI Taxonomy" id="79078"/>
    <lineage>
        <taxon>Eukaryota</taxon>
        <taxon>Viridiplantae</taxon>
        <taxon>Streptophyta</taxon>
        <taxon>Embryophyta</taxon>
        <taxon>Tracheophyta</taxon>
        <taxon>Spermatophyta</taxon>
        <taxon>Magnoliopsida</taxon>
        <taxon>eudicotyledons</taxon>
        <taxon>Gunneridae</taxon>
        <taxon>Pentapetalae</taxon>
        <taxon>rosids</taxon>
        <taxon>fabids</taxon>
        <taxon>Fabales</taxon>
        <taxon>Fabaceae</taxon>
        <taxon>Papilionoideae</taxon>
        <taxon>50 kb inversion clade</taxon>
        <taxon>dalbergioids sensu lato</taxon>
        <taxon>Dalbergieae</taxon>
        <taxon>Pterocarpus clade</taxon>
        <taxon>Stylosanthes</taxon>
    </lineage>
</organism>
<dbReference type="SUPFAM" id="SSF48452">
    <property type="entry name" value="TPR-like"/>
    <property type="match status" value="1"/>
</dbReference>
<comment type="similarity">
    <text evidence="1">Belongs to the PPR family. PCMP-H subfamily.</text>
</comment>
<dbReference type="PANTHER" id="PTHR47926">
    <property type="entry name" value="PENTATRICOPEPTIDE REPEAT-CONTAINING PROTEIN"/>
    <property type="match status" value="1"/>
</dbReference>
<dbReference type="Pfam" id="PF20431">
    <property type="entry name" value="E_motif"/>
    <property type="match status" value="1"/>
</dbReference>
<keyword evidence="4" id="KW-0689">Ribosomal protein</keyword>
<keyword evidence="5" id="KW-0687">Ribonucleoprotein</keyword>
<comment type="caution">
    <text evidence="8">The sequence shown here is derived from an EMBL/GenBank/DDBJ whole genome shotgun (WGS) entry which is preliminary data.</text>
</comment>
<comment type="similarity">
    <text evidence="2">Belongs to the eukaryotic ribosomal protein eL22 family.</text>
</comment>
<reference evidence="8 9" key="1">
    <citation type="journal article" date="2023" name="Plants (Basel)">
        <title>Bridging the Gap: Combining Genomics and Transcriptomics Approaches to Understand Stylosanthes scabra, an Orphan Legume from the Brazilian Caatinga.</title>
        <authorList>
            <person name="Ferreira-Neto J.R.C."/>
            <person name="da Silva M.D."/>
            <person name="Binneck E."/>
            <person name="de Melo N.F."/>
            <person name="da Silva R.H."/>
            <person name="de Melo A.L.T.M."/>
            <person name="Pandolfi V."/>
            <person name="Bustamante F.O."/>
            <person name="Brasileiro-Vidal A.C."/>
            <person name="Benko-Iseppon A.M."/>
        </authorList>
    </citation>
    <scope>NUCLEOTIDE SEQUENCE [LARGE SCALE GENOMIC DNA]</scope>
    <source>
        <tissue evidence="8">Leaves</tissue>
    </source>
</reference>
<dbReference type="Gene3D" id="3.30.1360.210">
    <property type="match status" value="1"/>
</dbReference>
<dbReference type="EMBL" id="JASCZI010030330">
    <property type="protein sequence ID" value="MED6121393.1"/>
    <property type="molecule type" value="Genomic_DNA"/>
</dbReference>
<protein>
    <submittedName>
        <fullName evidence="8">Pentatricopeptide repeat-containing protein</fullName>
    </submittedName>
</protein>
<dbReference type="InterPro" id="IPR046849">
    <property type="entry name" value="E2_motif"/>
</dbReference>
<dbReference type="InterPro" id="IPR032867">
    <property type="entry name" value="DYW_dom"/>
</dbReference>
<gene>
    <name evidence="8" type="primary">PCMPH82</name>
    <name evidence="8" type="ORF">PIB30_029769</name>
</gene>
<dbReference type="PROSITE" id="PS51375">
    <property type="entry name" value="PPR"/>
    <property type="match status" value="3"/>
</dbReference>
<evidence type="ECO:0000256" key="5">
    <source>
        <dbReference type="ARBA" id="ARBA00023274"/>
    </source>
</evidence>
<dbReference type="InterPro" id="IPR002671">
    <property type="entry name" value="Ribosomal_eL22"/>
</dbReference>
<name>A0ABU6RBM4_9FABA</name>
<evidence type="ECO:0000313" key="9">
    <source>
        <dbReference type="Proteomes" id="UP001341840"/>
    </source>
</evidence>
<dbReference type="InterPro" id="IPR046848">
    <property type="entry name" value="E_motif"/>
</dbReference>
<dbReference type="Pfam" id="PF13041">
    <property type="entry name" value="PPR_2"/>
    <property type="match status" value="1"/>
</dbReference>
<evidence type="ECO:0000256" key="3">
    <source>
        <dbReference type="ARBA" id="ARBA00022737"/>
    </source>
</evidence>
<evidence type="ECO:0000256" key="2">
    <source>
        <dbReference type="ARBA" id="ARBA00007817"/>
    </source>
</evidence>
<dbReference type="NCBIfam" id="TIGR00756">
    <property type="entry name" value="PPR"/>
    <property type="match status" value="5"/>
</dbReference>
<dbReference type="Pfam" id="PF01535">
    <property type="entry name" value="PPR"/>
    <property type="match status" value="5"/>
</dbReference>
<proteinExistence type="inferred from homology"/>
<feature type="repeat" description="PPR" evidence="6">
    <location>
        <begin position="242"/>
        <end position="276"/>
    </location>
</feature>
<dbReference type="Pfam" id="PF12854">
    <property type="entry name" value="PPR_1"/>
    <property type="match status" value="1"/>
</dbReference>
<dbReference type="Proteomes" id="UP001341840">
    <property type="component" value="Unassembled WGS sequence"/>
</dbReference>
<feature type="domain" description="DYW" evidence="7">
    <location>
        <begin position="598"/>
        <end position="690"/>
    </location>
</feature>
<dbReference type="InterPro" id="IPR038526">
    <property type="entry name" value="Ribosomal_eL22_sf"/>
</dbReference>
<evidence type="ECO:0000256" key="6">
    <source>
        <dbReference type="PROSITE-ProRule" id="PRU00708"/>
    </source>
</evidence>
<keyword evidence="9" id="KW-1185">Reference proteome</keyword>
<dbReference type="PANTHER" id="PTHR47926:SF350">
    <property type="entry name" value="(WILD MALAYSIAN BANANA) HYPOTHETICAL PROTEIN"/>
    <property type="match status" value="1"/>
</dbReference>
<dbReference type="Gene3D" id="1.25.40.10">
    <property type="entry name" value="Tetratricopeptide repeat domain"/>
    <property type="match status" value="3"/>
</dbReference>
<evidence type="ECO:0000256" key="1">
    <source>
        <dbReference type="ARBA" id="ARBA00006643"/>
    </source>
</evidence>